<dbReference type="Gene3D" id="3.10.180.10">
    <property type="entry name" value="2,3-Dihydroxybiphenyl 1,2-Dioxygenase, domain 1"/>
    <property type="match status" value="1"/>
</dbReference>
<name>A0A2T6BS87_9FLAO</name>
<feature type="domain" description="VOC" evidence="4">
    <location>
        <begin position="8"/>
        <end position="125"/>
    </location>
</feature>
<keyword evidence="6" id="KW-1185">Reference proteome</keyword>
<dbReference type="InterPro" id="IPR004360">
    <property type="entry name" value="Glyas_Fos-R_dOase_dom"/>
</dbReference>
<protein>
    <recommendedName>
        <fullName evidence="2">Bleomycin resistance protein</fullName>
    </recommendedName>
</protein>
<dbReference type="AlphaFoldDB" id="A0A2T6BS87"/>
<dbReference type="EMBL" id="QBKT01000011">
    <property type="protein sequence ID" value="PTX58953.1"/>
    <property type="molecule type" value="Genomic_DNA"/>
</dbReference>
<dbReference type="InterPro" id="IPR000335">
    <property type="entry name" value="Bleomycin-R"/>
</dbReference>
<dbReference type="Proteomes" id="UP000244090">
    <property type="component" value="Unassembled WGS sequence"/>
</dbReference>
<dbReference type="RefSeq" id="WP_108116485.1">
    <property type="nucleotide sequence ID" value="NZ_QBKT01000011.1"/>
</dbReference>
<dbReference type="InterPro" id="IPR037523">
    <property type="entry name" value="VOC_core"/>
</dbReference>
<comment type="caution">
    <text evidence="5">The sequence shown here is derived from an EMBL/GenBank/DDBJ whole genome shotgun (WGS) entry which is preliminary data.</text>
</comment>
<sequence length="126" mass="14764">MKTAEQFMQVHPVLAVKDVTAAIGFYVHNLGFSLAFADDTKAPRYAGVRRDNVEIHLQWHDASEWQYGIDRPILRFVIADTEALFNEYKTKGVFHERTQLRETAWQTKEFAFYDLDRNGLTFYEDL</sequence>
<dbReference type="InterPro" id="IPR029068">
    <property type="entry name" value="Glyas_Bleomycin-R_OHBP_Dase"/>
</dbReference>
<dbReference type="OrthoDB" id="66829at2"/>
<dbReference type="PRINTS" id="PR00311">
    <property type="entry name" value="BLEOMYCINRST"/>
</dbReference>
<dbReference type="SUPFAM" id="SSF54593">
    <property type="entry name" value="Glyoxalase/Bleomycin resistance protein/Dihydroxybiphenyl dioxygenase"/>
    <property type="match status" value="1"/>
</dbReference>
<dbReference type="PROSITE" id="PS51819">
    <property type="entry name" value="VOC"/>
    <property type="match status" value="1"/>
</dbReference>
<dbReference type="Pfam" id="PF00903">
    <property type="entry name" value="Glyoxalase"/>
    <property type="match status" value="1"/>
</dbReference>
<evidence type="ECO:0000313" key="5">
    <source>
        <dbReference type="EMBL" id="PTX58953.1"/>
    </source>
</evidence>
<accession>A0A2T6BS87</accession>
<evidence type="ECO:0000256" key="3">
    <source>
        <dbReference type="ARBA" id="ARBA00023251"/>
    </source>
</evidence>
<keyword evidence="3" id="KW-0046">Antibiotic resistance</keyword>
<proteinExistence type="inferred from homology"/>
<reference evidence="5 6" key="1">
    <citation type="submission" date="2018-04" db="EMBL/GenBank/DDBJ databases">
        <title>Genomic Encyclopedia of Archaeal and Bacterial Type Strains, Phase II (KMG-II): from individual species to whole genera.</title>
        <authorList>
            <person name="Goeker M."/>
        </authorList>
    </citation>
    <scope>NUCLEOTIDE SEQUENCE [LARGE SCALE GENOMIC DNA]</scope>
    <source>
        <strain evidence="5 6">DSM 25731</strain>
    </source>
</reference>
<gene>
    <name evidence="5" type="ORF">C8N46_11122</name>
</gene>
<dbReference type="GO" id="GO:0046677">
    <property type="term" value="P:response to antibiotic"/>
    <property type="evidence" value="ECO:0007669"/>
    <property type="project" value="UniProtKB-KW"/>
</dbReference>
<evidence type="ECO:0000256" key="2">
    <source>
        <dbReference type="ARBA" id="ARBA00021572"/>
    </source>
</evidence>
<evidence type="ECO:0000313" key="6">
    <source>
        <dbReference type="Proteomes" id="UP000244090"/>
    </source>
</evidence>
<evidence type="ECO:0000259" key="4">
    <source>
        <dbReference type="PROSITE" id="PS51819"/>
    </source>
</evidence>
<comment type="similarity">
    <text evidence="1">Belongs to the bleomycin resistance protein family.</text>
</comment>
<organism evidence="5 6">
    <name type="scientific">Kordia periserrulae</name>
    <dbReference type="NCBI Taxonomy" id="701523"/>
    <lineage>
        <taxon>Bacteria</taxon>
        <taxon>Pseudomonadati</taxon>
        <taxon>Bacteroidota</taxon>
        <taxon>Flavobacteriia</taxon>
        <taxon>Flavobacteriales</taxon>
        <taxon>Flavobacteriaceae</taxon>
        <taxon>Kordia</taxon>
    </lineage>
</organism>
<evidence type="ECO:0000256" key="1">
    <source>
        <dbReference type="ARBA" id="ARBA00011051"/>
    </source>
</evidence>